<dbReference type="SMART" id="SM00266">
    <property type="entry name" value="CAD"/>
    <property type="match status" value="1"/>
</dbReference>
<dbReference type="SUPFAM" id="SSF54277">
    <property type="entry name" value="CAD &amp; PB1 domains"/>
    <property type="match status" value="1"/>
</dbReference>
<dbReference type="PROSITE" id="PS51135">
    <property type="entry name" value="CIDE_N"/>
    <property type="match status" value="1"/>
</dbReference>
<reference evidence="4 5" key="1">
    <citation type="submission" date="2023-09" db="EMBL/GenBank/DDBJ databases">
        <title>Genomes of two closely related lineages of the louse Polyplax serrata with different host specificities.</title>
        <authorList>
            <person name="Martinu J."/>
            <person name="Tarabai H."/>
            <person name="Stefka J."/>
            <person name="Hypsa V."/>
        </authorList>
    </citation>
    <scope>NUCLEOTIDE SEQUENCE [LARGE SCALE GENOMIC DNA]</scope>
    <source>
        <strain evidence="4">98ZLc_SE</strain>
    </source>
</reference>
<dbReference type="Pfam" id="PF02017">
    <property type="entry name" value="CIDE-N"/>
    <property type="match status" value="1"/>
</dbReference>
<evidence type="ECO:0000259" key="3">
    <source>
        <dbReference type="PROSITE" id="PS51135"/>
    </source>
</evidence>
<dbReference type="InterPro" id="IPR015121">
    <property type="entry name" value="DNA_fragmentation_mid_dom"/>
</dbReference>
<name>A0ABR1BD99_POLSC</name>
<keyword evidence="5" id="KW-1185">Reference proteome</keyword>
<feature type="domain" description="CIDE-N" evidence="3">
    <location>
        <begin position="14"/>
        <end position="92"/>
    </location>
</feature>
<accession>A0ABR1BD99</accession>
<comment type="caution">
    <text evidence="4">The sequence shown here is derived from an EMBL/GenBank/DDBJ whole genome shotgun (WGS) entry which is preliminary data.</text>
</comment>
<evidence type="ECO:0000313" key="5">
    <source>
        <dbReference type="Proteomes" id="UP001359485"/>
    </source>
</evidence>
<gene>
    <name evidence="4" type="ORF">RUM44_013126</name>
</gene>
<dbReference type="CDD" id="cd01615">
    <property type="entry name" value="CIDE_N"/>
    <property type="match status" value="1"/>
</dbReference>
<evidence type="ECO:0000256" key="1">
    <source>
        <dbReference type="ARBA" id="ARBA00022703"/>
    </source>
</evidence>
<proteinExistence type="predicted"/>
<dbReference type="InterPro" id="IPR003508">
    <property type="entry name" value="CIDE-N_dom"/>
</dbReference>
<dbReference type="Pfam" id="PF09033">
    <property type="entry name" value="DFF-C"/>
    <property type="match status" value="1"/>
</dbReference>
<evidence type="ECO:0000313" key="4">
    <source>
        <dbReference type="EMBL" id="KAK6641415.1"/>
    </source>
</evidence>
<organism evidence="4 5">
    <name type="scientific">Polyplax serrata</name>
    <name type="common">Common mouse louse</name>
    <dbReference type="NCBI Taxonomy" id="468196"/>
    <lineage>
        <taxon>Eukaryota</taxon>
        <taxon>Metazoa</taxon>
        <taxon>Ecdysozoa</taxon>
        <taxon>Arthropoda</taxon>
        <taxon>Hexapoda</taxon>
        <taxon>Insecta</taxon>
        <taxon>Pterygota</taxon>
        <taxon>Neoptera</taxon>
        <taxon>Paraneoptera</taxon>
        <taxon>Psocodea</taxon>
        <taxon>Troctomorpha</taxon>
        <taxon>Phthiraptera</taxon>
        <taxon>Anoplura</taxon>
        <taxon>Polyplacidae</taxon>
        <taxon>Polyplax</taxon>
    </lineage>
</organism>
<dbReference type="Gene3D" id="3.10.20.10">
    <property type="match status" value="1"/>
</dbReference>
<evidence type="ECO:0000256" key="2">
    <source>
        <dbReference type="PROSITE-ProRule" id="PRU00447"/>
    </source>
</evidence>
<protein>
    <recommendedName>
        <fullName evidence="3">CIDE-N domain-containing protein</fullName>
    </recommendedName>
</protein>
<dbReference type="EMBL" id="JAWJWF010000001">
    <property type="protein sequence ID" value="KAK6641415.1"/>
    <property type="molecule type" value="Genomic_DNA"/>
</dbReference>
<dbReference type="PANTHER" id="PTHR12306:SF15">
    <property type="entry name" value="DNAATION FACTOR-RELATED PROTEIN 1, ISOFORM B-RELATED"/>
    <property type="match status" value="1"/>
</dbReference>
<dbReference type="Proteomes" id="UP001359485">
    <property type="component" value="Unassembled WGS sequence"/>
</dbReference>
<sequence>MQFQGEEVSSFLGQGQPFKIMDYSKEHRFGIVATDLKDLINKACAKLKIAPDTPVRVALAQDGTEVEDEDYFSTLEKNTELMILANGKKWLPAGKCPKYRIVVDEPDGDGTPPKHLQNLVDRLHSDLTSITLLGGKELELLADMDPESIADFFPGDNRVFLESLKEASSRFLAEKQQARDAMDLLKLYHCHHVTPESSEKKTV</sequence>
<dbReference type="PANTHER" id="PTHR12306">
    <property type="entry name" value="CELL DEATH ACTIVATOR CIDE"/>
    <property type="match status" value="1"/>
</dbReference>
<keyword evidence="1 2" id="KW-0053">Apoptosis</keyword>